<dbReference type="RefSeq" id="WP_071862163.1">
    <property type="nucleotide sequence ID" value="NZ_JBHLVS010000001.1"/>
</dbReference>
<dbReference type="GO" id="GO:0008170">
    <property type="term" value="F:N-methyltransferase activity"/>
    <property type="evidence" value="ECO:0007669"/>
    <property type="project" value="InterPro"/>
</dbReference>
<gene>
    <name evidence="3" type="ORF">RV00_GL002355</name>
</gene>
<sequence>MNPEKIETAFSVMEKAIITLQQSLGTSFFDAYIENAENLVDDAKVRVIDQQPDAVTVAKVEALYQELLALDLTKEDWRKLTQLILLKGSKKEALQPNHQLTPDSIGFLFVFLIEQLTLSKEQSLEILDISVGMGNLLLTTLINLQAANYSVKGIGVDNDETLLAIAASDSLLMGENLQLFHQDSLQDLLVDPVDYVIGDLPVGYYPNDQQAEKFTTHSEKEHSYAHHLLMEQAMNYVKPNGFGLFLVPSNFLETEQGPLLQKWMKDNVFLQGIIQLPDELFQSEHSRKSILLLQQKGETAKQAEKVLLVHLPSLKEPSQVTDFFKKFEDWKSSNL</sequence>
<dbReference type="InterPro" id="IPR048375">
    <property type="entry name" value="YtxK-like_N"/>
</dbReference>
<keyword evidence="4" id="KW-1185">Reference proteome</keyword>
<dbReference type="Pfam" id="PF02384">
    <property type="entry name" value="N6_Mtase"/>
    <property type="match status" value="1"/>
</dbReference>
<dbReference type="InterPro" id="IPR029063">
    <property type="entry name" value="SAM-dependent_MTases_sf"/>
</dbReference>
<dbReference type="Proteomes" id="UP000183700">
    <property type="component" value="Unassembled WGS sequence"/>
</dbReference>
<proteinExistence type="predicted"/>
<dbReference type="GO" id="GO:0032259">
    <property type="term" value="P:methylation"/>
    <property type="evidence" value="ECO:0007669"/>
    <property type="project" value="UniProtKB-KW"/>
</dbReference>
<keyword evidence="3" id="KW-0808">Transferase</keyword>
<feature type="domain" description="YtxK-like N-terminal helical" evidence="2">
    <location>
        <begin position="8"/>
        <end position="88"/>
    </location>
</feature>
<dbReference type="OrthoDB" id="9788159at2"/>
<accession>A0A1L8SU64</accession>
<reference evidence="3 4" key="1">
    <citation type="submission" date="2014-12" db="EMBL/GenBank/DDBJ databases">
        <title>Draft genome sequences of 29 type strains of Enterococci.</title>
        <authorList>
            <person name="Zhong Z."/>
            <person name="Sun Z."/>
            <person name="Liu W."/>
            <person name="Zhang W."/>
            <person name="Zhang H."/>
        </authorList>
    </citation>
    <scope>NUCLEOTIDE SEQUENCE [LARGE SCALE GENOMIC DNA]</scope>
    <source>
        <strain evidence="3 4">DSM 22802</strain>
    </source>
</reference>
<dbReference type="InterPro" id="IPR052933">
    <property type="entry name" value="DNA_Protect_Modify"/>
</dbReference>
<dbReference type="Gene3D" id="3.40.50.150">
    <property type="entry name" value="Vaccinia Virus protein VP39"/>
    <property type="match status" value="1"/>
</dbReference>
<dbReference type="InterPro" id="IPR016843">
    <property type="entry name" value="S-AdoMet-dep_Ade-MeTrfase_prd"/>
</dbReference>
<dbReference type="Gene3D" id="1.10.150.470">
    <property type="match status" value="1"/>
</dbReference>
<evidence type="ECO:0000259" key="1">
    <source>
        <dbReference type="Pfam" id="PF02384"/>
    </source>
</evidence>
<feature type="domain" description="DNA methylase adenine-specific" evidence="1">
    <location>
        <begin position="101"/>
        <end position="313"/>
    </location>
</feature>
<dbReference type="PANTHER" id="PTHR41313:SF1">
    <property type="entry name" value="DNA METHYLASE ADENINE-SPECIFIC DOMAIN-CONTAINING PROTEIN"/>
    <property type="match status" value="1"/>
</dbReference>
<dbReference type="STRING" id="319970.RV00_GL002355"/>
<protein>
    <submittedName>
        <fullName evidence="3">Adenine-specific methyltransferase</fullName>
    </submittedName>
</protein>
<keyword evidence="3" id="KW-0489">Methyltransferase</keyword>
<evidence type="ECO:0000313" key="3">
    <source>
        <dbReference type="EMBL" id="OJG35601.1"/>
    </source>
</evidence>
<dbReference type="PANTHER" id="PTHR41313">
    <property type="entry name" value="ADENINE-SPECIFIC METHYLTRANSFERASE"/>
    <property type="match status" value="1"/>
</dbReference>
<evidence type="ECO:0000259" key="2">
    <source>
        <dbReference type="Pfam" id="PF21106"/>
    </source>
</evidence>
<evidence type="ECO:0000313" key="4">
    <source>
        <dbReference type="Proteomes" id="UP000183700"/>
    </source>
</evidence>
<organism evidence="3 4">
    <name type="scientific">Enterococcus devriesei</name>
    <dbReference type="NCBI Taxonomy" id="319970"/>
    <lineage>
        <taxon>Bacteria</taxon>
        <taxon>Bacillati</taxon>
        <taxon>Bacillota</taxon>
        <taxon>Bacilli</taxon>
        <taxon>Lactobacillales</taxon>
        <taxon>Enterococcaceae</taxon>
        <taxon>Enterococcus</taxon>
    </lineage>
</organism>
<comment type="caution">
    <text evidence="3">The sequence shown here is derived from an EMBL/GenBank/DDBJ whole genome shotgun (WGS) entry which is preliminary data.</text>
</comment>
<dbReference type="Pfam" id="PF21106">
    <property type="entry name" value="YtxK_like"/>
    <property type="match status" value="1"/>
</dbReference>
<name>A0A1L8SU64_9ENTE</name>
<dbReference type="GO" id="GO:0003677">
    <property type="term" value="F:DNA binding"/>
    <property type="evidence" value="ECO:0007669"/>
    <property type="project" value="InterPro"/>
</dbReference>
<dbReference type="AlphaFoldDB" id="A0A1L8SU64"/>
<dbReference type="InterPro" id="IPR003356">
    <property type="entry name" value="DNA_methylase_A-5"/>
</dbReference>
<dbReference type="EMBL" id="JXKM01000005">
    <property type="protein sequence ID" value="OJG35601.1"/>
    <property type="molecule type" value="Genomic_DNA"/>
</dbReference>
<dbReference type="PIRSF" id="PIRSF026567">
    <property type="entry name" value="Adenine_mtase_bact_prd"/>
    <property type="match status" value="1"/>
</dbReference>
<dbReference type="SUPFAM" id="SSF53335">
    <property type="entry name" value="S-adenosyl-L-methionine-dependent methyltransferases"/>
    <property type="match status" value="1"/>
</dbReference>